<dbReference type="GO" id="GO:0006741">
    <property type="term" value="P:NADP+ biosynthetic process"/>
    <property type="evidence" value="ECO:0007669"/>
    <property type="project" value="UniProtKB-UniRule"/>
</dbReference>
<name>A0A5C8CH03_9SPIR</name>
<dbReference type="Pfam" id="PF01513">
    <property type="entry name" value="NAD_kinase"/>
    <property type="match status" value="1"/>
</dbReference>
<evidence type="ECO:0000256" key="3">
    <source>
        <dbReference type="ARBA" id="ARBA00022857"/>
    </source>
</evidence>
<comment type="similarity">
    <text evidence="6">Belongs to the NAD kinase family.</text>
</comment>
<comment type="cofactor">
    <cofactor evidence="6">
        <name>a divalent metal cation</name>
        <dbReference type="ChEBI" id="CHEBI:60240"/>
    </cofactor>
</comment>
<protein>
    <recommendedName>
        <fullName evidence="6">NAD kinase</fullName>
        <ecNumber evidence="6">2.7.1.23</ecNumber>
    </recommendedName>
    <alternativeName>
        <fullName evidence="6">ATP-dependent NAD kinase</fullName>
    </alternativeName>
</protein>
<evidence type="ECO:0000256" key="4">
    <source>
        <dbReference type="ARBA" id="ARBA00023027"/>
    </source>
</evidence>
<dbReference type="Proteomes" id="UP000325116">
    <property type="component" value="Unassembled WGS sequence"/>
</dbReference>
<keyword evidence="2 6" id="KW-0418">Kinase</keyword>
<dbReference type="Gene3D" id="2.60.200.30">
    <property type="entry name" value="Probable inorganic polyphosphate/atp-NAD kinase, domain 2"/>
    <property type="match status" value="1"/>
</dbReference>
<evidence type="ECO:0000256" key="6">
    <source>
        <dbReference type="HAMAP-Rule" id="MF_00361"/>
    </source>
</evidence>
<dbReference type="GO" id="GO:0003951">
    <property type="term" value="F:NAD+ kinase activity"/>
    <property type="evidence" value="ECO:0007669"/>
    <property type="project" value="UniProtKB-UniRule"/>
</dbReference>
<dbReference type="InterPro" id="IPR002504">
    <property type="entry name" value="NADK"/>
</dbReference>
<evidence type="ECO:0000256" key="2">
    <source>
        <dbReference type="ARBA" id="ARBA00022777"/>
    </source>
</evidence>
<evidence type="ECO:0000256" key="1">
    <source>
        <dbReference type="ARBA" id="ARBA00022679"/>
    </source>
</evidence>
<dbReference type="GO" id="GO:0005524">
    <property type="term" value="F:ATP binding"/>
    <property type="evidence" value="ECO:0007669"/>
    <property type="project" value="UniProtKB-KW"/>
</dbReference>
<sequence length="295" mass="32865">MNKNKSENNKLVGIIINILRGNPASILSKVKAILKKHRIETVIIDYDISSRQNINKARKILKNVSMLISIGGDGTLLSALKIAIKYNISVLPIYNGSLGFISEIPPDEAYFILEEYLNNKKSLYEIESRTLLEVKLSQKKINKNSKIKKYLAVNELVLGKCDGRAIYIDVSIENKMVSSIVGDGVVIATPTGSTAYALSAGGPVLAPTIDAISFVPIAPHSLTFRPLVIPKGDTIQLELSKKSFKAMITIDGYDICKFDKNYILKAQISEKHCYIFQSAKRLFYDILRNKLKWGR</sequence>
<dbReference type="InterPro" id="IPR017438">
    <property type="entry name" value="ATP-NAD_kinase_N"/>
</dbReference>
<feature type="binding site" evidence="6">
    <location>
        <position position="164"/>
    </location>
    <ligand>
        <name>NAD(+)</name>
        <dbReference type="ChEBI" id="CHEBI:57540"/>
    </ligand>
</feature>
<evidence type="ECO:0000313" key="8">
    <source>
        <dbReference type="Proteomes" id="UP000325116"/>
    </source>
</evidence>
<feature type="active site" description="Proton acceptor" evidence="6">
    <location>
        <position position="73"/>
    </location>
</feature>
<comment type="caution">
    <text evidence="7">The sequence shown here is derived from an EMBL/GenBank/DDBJ whole genome shotgun (WGS) entry which is preliminary data.</text>
</comment>
<dbReference type="GO" id="GO:0051287">
    <property type="term" value="F:NAD binding"/>
    <property type="evidence" value="ECO:0007669"/>
    <property type="project" value="UniProtKB-ARBA"/>
</dbReference>
<feature type="binding site" evidence="6">
    <location>
        <begin position="73"/>
        <end position="74"/>
    </location>
    <ligand>
        <name>NAD(+)</name>
        <dbReference type="ChEBI" id="CHEBI:57540"/>
    </ligand>
</feature>
<keyword evidence="1 6" id="KW-0808">Transferase</keyword>
<accession>A0A5C8CH03</accession>
<comment type="catalytic activity">
    <reaction evidence="5 6">
        <text>NAD(+) + ATP = ADP + NADP(+) + H(+)</text>
        <dbReference type="Rhea" id="RHEA:18629"/>
        <dbReference type="ChEBI" id="CHEBI:15378"/>
        <dbReference type="ChEBI" id="CHEBI:30616"/>
        <dbReference type="ChEBI" id="CHEBI:57540"/>
        <dbReference type="ChEBI" id="CHEBI:58349"/>
        <dbReference type="ChEBI" id="CHEBI:456216"/>
        <dbReference type="EC" id="2.7.1.23"/>
    </reaction>
</comment>
<dbReference type="Gene3D" id="3.40.50.10330">
    <property type="entry name" value="Probable inorganic polyphosphate/atp-NAD kinase, domain 1"/>
    <property type="match status" value="1"/>
</dbReference>
<feature type="binding site" evidence="6">
    <location>
        <position position="218"/>
    </location>
    <ligand>
        <name>NAD(+)</name>
        <dbReference type="ChEBI" id="CHEBI:57540"/>
    </ligand>
</feature>
<keyword evidence="6" id="KW-0547">Nucleotide-binding</keyword>
<dbReference type="GO" id="GO:0019674">
    <property type="term" value="P:NAD+ metabolic process"/>
    <property type="evidence" value="ECO:0007669"/>
    <property type="project" value="InterPro"/>
</dbReference>
<dbReference type="InterPro" id="IPR016064">
    <property type="entry name" value="NAD/diacylglycerol_kinase_sf"/>
</dbReference>
<dbReference type="SUPFAM" id="SSF111331">
    <property type="entry name" value="NAD kinase/diacylglycerol kinase-like"/>
    <property type="match status" value="1"/>
</dbReference>
<dbReference type="HAMAP" id="MF_00361">
    <property type="entry name" value="NAD_kinase"/>
    <property type="match status" value="1"/>
</dbReference>
<dbReference type="GO" id="GO:0005737">
    <property type="term" value="C:cytoplasm"/>
    <property type="evidence" value="ECO:0007669"/>
    <property type="project" value="UniProtKB-SubCell"/>
</dbReference>
<dbReference type="GO" id="GO:0046872">
    <property type="term" value="F:metal ion binding"/>
    <property type="evidence" value="ECO:0007669"/>
    <property type="project" value="UniProtKB-UniRule"/>
</dbReference>
<feature type="binding site" evidence="6">
    <location>
        <begin position="154"/>
        <end position="155"/>
    </location>
    <ligand>
        <name>NAD(+)</name>
        <dbReference type="ChEBI" id="CHEBI:57540"/>
    </ligand>
</feature>
<reference evidence="7 8" key="1">
    <citation type="journal article" date="1992" name="Lakartidningen">
        <title>[Penicillin V and not amoxicillin is the first choice preparation in acute otitis].</title>
        <authorList>
            <person name="Kamme C."/>
            <person name="Lundgren K."/>
            <person name="Prellner K."/>
        </authorList>
    </citation>
    <scope>NUCLEOTIDE SEQUENCE [LARGE SCALE GENOMIC DNA]</scope>
    <source>
        <strain evidence="7 8">W1</strain>
    </source>
</reference>
<proteinExistence type="inferred from homology"/>
<comment type="function">
    <text evidence="6">Involved in the regulation of the intracellular balance of NAD and NADP, and is a key enzyme in the biosynthesis of NADP. Catalyzes specifically the phosphorylation on 2'-hydroxyl of the adenosine moiety of NAD to yield NADP.</text>
</comment>
<dbReference type="EC" id="2.7.1.23" evidence="6"/>
<comment type="caution">
    <text evidence="6">Lacks conserved residue(s) required for the propagation of feature annotation.</text>
</comment>
<dbReference type="PANTHER" id="PTHR20275:SF0">
    <property type="entry name" value="NAD KINASE"/>
    <property type="match status" value="1"/>
</dbReference>
<dbReference type="EMBL" id="SAXT01000003">
    <property type="protein sequence ID" value="TXJ12754.1"/>
    <property type="molecule type" value="Genomic_DNA"/>
</dbReference>
<keyword evidence="4 6" id="KW-0520">NAD</keyword>
<comment type="subcellular location">
    <subcellularLocation>
        <location evidence="6">Cytoplasm</location>
    </subcellularLocation>
</comment>
<keyword evidence="6" id="KW-0963">Cytoplasm</keyword>
<organism evidence="7 8">
    <name type="scientific">Brachyspira aalborgi</name>
    <dbReference type="NCBI Taxonomy" id="29522"/>
    <lineage>
        <taxon>Bacteria</taxon>
        <taxon>Pseudomonadati</taxon>
        <taxon>Spirochaetota</taxon>
        <taxon>Spirochaetia</taxon>
        <taxon>Brachyspirales</taxon>
        <taxon>Brachyspiraceae</taxon>
        <taxon>Brachyspira</taxon>
    </lineage>
</organism>
<keyword evidence="3 6" id="KW-0521">NADP</keyword>
<feature type="binding site" evidence="6">
    <location>
        <begin position="194"/>
        <end position="199"/>
    </location>
    <ligand>
        <name>NAD(+)</name>
        <dbReference type="ChEBI" id="CHEBI:57540"/>
    </ligand>
</feature>
<evidence type="ECO:0000256" key="5">
    <source>
        <dbReference type="ARBA" id="ARBA00047925"/>
    </source>
</evidence>
<gene>
    <name evidence="6" type="primary">nadK</name>
    <name evidence="7" type="ORF">EPJ80_03905</name>
</gene>
<dbReference type="RefSeq" id="WP_147757982.1">
    <property type="nucleotide sequence ID" value="NZ_SAXT01000003.1"/>
</dbReference>
<evidence type="ECO:0000313" key="7">
    <source>
        <dbReference type="EMBL" id="TXJ12754.1"/>
    </source>
</evidence>
<dbReference type="PANTHER" id="PTHR20275">
    <property type="entry name" value="NAD KINASE"/>
    <property type="match status" value="1"/>
</dbReference>
<feature type="binding site" evidence="6">
    <location>
        <position position="183"/>
    </location>
    <ligand>
        <name>NAD(+)</name>
        <dbReference type="ChEBI" id="CHEBI:57540"/>
    </ligand>
</feature>
<dbReference type="Pfam" id="PF20143">
    <property type="entry name" value="NAD_kinase_C"/>
    <property type="match status" value="1"/>
</dbReference>
<keyword evidence="6" id="KW-0067">ATP-binding</keyword>
<dbReference type="InterPro" id="IPR017437">
    <property type="entry name" value="ATP-NAD_kinase_PpnK-typ_C"/>
</dbReference>
<dbReference type="AlphaFoldDB" id="A0A5C8CH03"/>